<dbReference type="PANTHER" id="PTHR30290">
    <property type="entry name" value="PERIPLASMIC BINDING COMPONENT OF ABC TRANSPORTER"/>
    <property type="match status" value="1"/>
</dbReference>
<dbReference type="Gene3D" id="3.10.105.10">
    <property type="entry name" value="Dipeptide-binding Protein, Domain 3"/>
    <property type="match status" value="1"/>
</dbReference>
<dbReference type="GO" id="GO:0030313">
    <property type="term" value="C:cell envelope"/>
    <property type="evidence" value="ECO:0007669"/>
    <property type="project" value="UniProtKB-SubCell"/>
</dbReference>
<comment type="similarity">
    <text evidence="2">Belongs to the bacterial solute-binding protein 5 family.</text>
</comment>
<dbReference type="PANTHER" id="PTHR30290:SF10">
    <property type="entry name" value="PERIPLASMIC OLIGOPEPTIDE-BINDING PROTEIN-RELATED"/>
    <property type="match status" value="1"/>
</dbReference>
<keyword evidence="4" id="KW-0732">Signal</keyword>
<sequence length="361" mass="40331">MPSIADPSAQVLAYQTGAIDYVANVTAPYRREMVAQKMAFYRDHWDEYQRLLAEGWDTFQIDRLLPADPRKAVHITPAFGTYFWNFNCQPTLPDGRPNPLADARVRRALALMIDKRLIAEEVRGLGEPVARTLIPPGSIAGYTSPEGLPCLSDCETPAEREALIARARALLAEAGWSDPSTMPTIELEFNKDSGHDLVAQSIAKNWQETLGIPVRLAQKELSVFRDDLKKHNYMTSRAGWFGDYPDPLTFLEINRTGDGNNDRAFSNATFDALLDAAYTEPDPAARAAGLAEAERMIMEDELPMTPIFHYANVFMFDADTLSGPNPHPRTIENLFLFDVLGDGIGNDEVRMMPKQPRGERN</sequence>
<protein>
    <recommendedName>
        <fullName evidence="5">Solute-binding protein family 5 domain-containing protein</fullName>
    </recommendedName>
</protein>
<accession>A0A3B1DVK4</accession>
<organism evidence="6">
    <name type="scientific">hydrothermal vent metagenome</name>
    <dbReference type="NCBI Taxonomy" id="652676"/>
    <lineage>
        <taxon>unclassified sequences</taxon>
        <taxon>metagenomes</taxon>
        <taxon>ecological metagenomes</taxon>
    </lineage>
</organism>
<evidence type="ECO:0000256" key="4">
    <source>
        <dbReference type="ARBA" id="ARBA00022729"/>
    </source>
</evidence>
<feature type="domain" description="Solute-binding protein family 5" evidence="5">
    <location>
        <begin position="4"/>
        <end position="261"/>
    </location>
</feature>
<comment type="subcellular location">
    <subcellularLocation>
        <location evidence="1">Cell envelope</location>
    </subcellularLocation>
</comment>
<dbReference type="InterPro" id="IPR000914">
    <property type="entry name" value="SBP_5_dom"/>
</dbReference>
<evidence type="ECO:0000256" key="3">
    <source>
        <dbReference type="ARBA" id="ARBA00022448"/>
    </source>
</evidence>
<dbReference type="EMBL" id="UOGK01000472">
    <property type="protein sequence ID" value="VAX40943.1"/>
    <property type="molecule type" value="Genomic_DNA"/>
</dbReference>
<gene>
    <name evidence="6" type="ORF">MNBD_PLANCTO03-2078</name>
</gene>
<dbReference type="GO" id="GO:0015833">
    <property type="term" value="P:peptide transport"/>
    <property type="evidence" value="ECO:0007669"/>
    <property type="project" value="TreeGrafter"/>
</dbReference>
<dbReference type="AlphaFoldDB" id="A0A3B1DVK4"/>
<name>A0A3B1DVK4_9ZZZZ</name>
<dbReference type="SUPFAM" id="SSF53850">
    <property type="entry name" value="Periplasmic binding protein-like II"/>
    <property type="match status" value="1"/>
</dbReference>
<evidence type="ECO:0000313" key="6">
    <source>
        <dbReference type="EMBL" id="VAX40943.1"/>
    </source>
</evidence>
<dbReference type="Pfam" id="PF00496">
    <property type="entry name" value="SBP_bac_5"/>
    <property type="match status" value="1"/>
</dbReference>
<dbReference type="InterPro" id="IPR039424">
    <property type="entry name" value="SBP_5"/>
</dbReference>
<evidence type="ECO:0000256" key="1">
    <source>
        <dbReference type="ARBA" id="ARBA00004196"/>
    </source>
</evidence>
<proteinExistence type="inferred from homology"/>
<dbReference type="GO" id="GO:1904680">
    <property type="term" value="F:peptide transmembrane transporter activity"/>
    <property type="evidence" value="ECO:0007669"/>
    <property type="project" value="TreeGrafter"/>
</dbReference>
<reference evidence="6" key="1">
    <citation type="submission" date="2018-06" db="EMBL/GenBank/DDBJ databases">
        <authorList>
            <person name="Zhirakovskaya E."/>
        </authorList>
    </citation>
    <scope>NUCLEOTIDE SEQUENCE</scope>
</reference>
<dbReference type="Gene3D" id="3.40.190.10">
    <property type="entry name" value="Periplasmic binding protein-like II"/>
    <property type="match status" value="1"/>
</dbReference>
<evidence type="ECO:0000256" key="2">
    <source>
        <dbReference type="ARBA" id="ARBA00005695"/>
    </source>
</evidence>
<keyword evidence="3" id="KW-0813">Transport</keyword>
<evidence type="ECO:0000259" key="5">
    <source>
        <dbReference type="Pfam" id="PF00496"/>
    </source>
</evidence>